<feature type="binding site" evidence="11">
    <location>
        <position position="227"/>
    </location>
    <ligand>
        <name>Ca(2+)</name>
        <dbReference type="ChEBI" id="CHEBI:29108"/>
        <label>3</label>
    </ligand>
</feature>
<evidence type="ECO:0000256" key="4">
    <source>
        <dbReference type="ARBA" id="ARBA00022737"/>
    </source>
</evidence>
<dbReference type="Gene3D" id="2.110.10.10">
    <property type="entry name" value="Hemopexin-like domain"/>
    <property type="match status" value="1"/>
</dbReference>
<feature type="binding site" evidence="11">
    <location>
        <position position="224"/>
    </location>
    <ligand>
        <name>Ca(2+)</name>
        <dbReference type="ChEBI" id="CHEBI:29108"/>
        <label>3</label>
    </ligand>
</feature>
<keyword evidence="12" id="KW-1015">Disulfide bond</keyword>
<evidence type="ECO:0000256" key="7">
    <source>
        <dbReference type="ARBA" id="ARBA00023049"/>
    </source>
</evidence>
<feature type="binding site" evidence="11">
    <location>
        <position position="454"/>
    </location>
    <ligand>
        <name>Ca(2+)</name>
        <dbReference type="ChEBI" id="CHEBI:29108"/>
        <label>4</label>
    </ligand>
</feature>
<feature type="binding site" evidence="10">
    <location>
        <position position="248"/>
    </location>
    <ligand>
        <name>Zn(2+)</name>
        <dbReference type="ChEBI" id="CHEBI:29105"/>
        <label>2</label>
        <note>catalytic</note>
    </ligand>
</feature>
<evidence type="ECO:0000256" key="9">
    <source>
        <dbReference type="PIRSR" id="PIRSR001191-1"/>
    </source>
</evidence>
<dbReference type="GO" id="GO:0005615">
    <property type="term" value="C:extracellular space"/>
    <property type="evidence" value="ECO:0007669"/>
    <property type="project" value="TreeGrafter"/>
</dbReference>
<dbReference type="GO" id="GO:0030198">
    <property type="term" value="P:extracellular matrix organization"/>
    <property type="evidence" value="ECO:0007669"/>
    <property type="project" value="TreeGrafter"/>
</dbReference>
<reference evidence="17 18" key="1">
    <citation type="submission" date="2024-03" db="EMBL/GenBank/DDBJ databases">
        <title>The genome assembly and annotation of the cricket Gryllus longicercus Weissman &amp; Gray.</title>
        <authorList>
            <person name="Szrajer S."/>
            <person name="Gray D."/>
            <person name="Ylla G."/>
        </authorList>
    </citation>
    <scope>NUCLEOTIDE SEQUENCE [LARGE SCALE GENOMIC DNA]</scope>
    <source>
        <strain evidence="17">DAG 2021-001</strain>
        <tissue evidence="17">Whole body minus gut</tissue>
    </source>
</reference>
<dbReference type="InterPro" id="IPR006026">
    <property type="entry name" value="Peptidase_Metallo"/>
</dbReference>
<dbReference type="Pfam" id="PF00413">
    <property type="entry name" value="Peptidase_M10"/>
    <property type="match status" value="1"/>
</dbReference>
<dbReference type="CDD" id="cd00094">
    <property type="entry name" value="HX"/>
    <property type="match status" value="1"/>
</dbReference>
<dbReference type="SMART" id="SM00235">
    <property type="entry name" value="ZnMc"/>
    <property type="match status" value="1"/>
</dbReference>
<name>A0AAN9ZEA0_9ORTH</name>
<dbReference type="SMART" id="SM00120">
    <property type="entry name" value="HX"/>
    <property type="match status" value="4"/>
</dbReference>
<dbReference type="Pfam" id="PF01471">
    <property type="entry name" value="PG_binding_1"/>
    <property type="match status" value="1"/>
</dbReference>
<dbReference type="InterPro" id="IPR036365">
    <property type="entry name" value="PGBD-like_sf"/>
</dbReference>
<dbReference type="AlphaFoldDB" id="A0AAN9ZEA0"/>
<dbReference type="Pfam" id="PF00045">
    <property type="entry name" value="Hemopexin"/>
    <property type="match status" value="4"/>
</dbReference>
<feature type="binding site" evidence="11">
    <location>
        <position position="194"/>
    </location>
    <ligand>
        <name>Zn(2+)</name>
        <dbReference type="ChEBI" id="CHEBI:29105"/>
        <label>1</label>
    </ligand>
</feature>
<feature type="binding site" evidence="11">
    <location>
        <position position="200"/>
    </location>
    <ligand>
        <name>Ca(2+)</name>
        <dbReference type="ChEBI" id="CHEBI:29108"/>
        <label>3</label>
    </ligand>
</feature>
<dbReference type="InterPro" id="IPR002477">
    <property type="entry name" value="Peptidoglycan-bd-like"/>
</dbReference>
<sequence length="594" mass="68037">MLNPLFVGLVLLNICLIRQCVFSAPLPATAEIYNGNTVPPTMRAPENPPPADTAVEFMKRFGYLDPGIPNSEALYREDAIIEAIKNMQKFGAIPQTGILDSNTLQLMKRKRCGVPDVIHRKRIKRYIVGSEGWKKRNITYFIANWTPKLGEENVFHEMQKAFNSWSGYARLSFQYSRDPNADIIIAFGRGPHGDYYPFDGPGNILAHAYFPYEHGNYGGDIHFDDDEEWKMRPGELESGVDFFTVAVHELGHSLGLAHSPVSGSIMFPYYKGYQPNFQLDYDDILAMYELYISRNLEGDTSVTHTNTNDVDEEFDDYTESNGDEHEKRTTPKPDHSDTTHKTSDGSDTTESSTAVVPIPTTVQPEYNVTYMGDDESVDEHLQHDSTTHHPKTKNKIPNLCEGTPNAISVLRNELFVFKDKYVWRMPERNEVIPGYPVPIHQLFWSLPEVVTAIDAVYQRETDQSIVLFTGNQYWVHDGDKFIENSPRPITSYGLPSTLKKVDAAFVWGKNGKTFIFSGHQYWRYNETTQKMDPGYPHNVSRWRGVPEDLDAAFTWTDGLTYFFKNNTFWRFNNYLIKTDRGYPLLASQYWFNCS</sequence>
<feature type="repeat" description="Hemopexin" evidence="13">
    <location>
        <begin position="547"/>
        <end position="593"/>
    </location>
</feature>
<dbReference type="FunFam" id="3.40.390.10:FF:000022">
    <property type="entry name" value="Matrix metalloproteinase 1, isoform C"/>
    <property type="match status" value="1"/>
</dbReference>
<dbReference type="Gene3D" id="3.40.390.10">
    <property type="entry name" value="Collagenase (Catalytic Domain)"/>
    <property type="match status" value="1"/>
</dbReference>
<organism evidence="17 18">
    <name type="scientific">Gryllus longicercus</name>
    <dbReference type="NCBI Taxonomy" id="2509291"/>
    <lineage>
        <taxon>Eukaryota</taxon>
        <taxon>Metazoa</taxon>
        <taxon>Ecdysozoa</taxon>
        <taxon>Arthropoda</taxon>
        <taxon>Hexapoda</taxon>
        <taxon>Insecta</taxon>
        <taxon>Pterygota</taxon>
        <taxon>Neoptera</taxon>
        <taxon>Polyneoptera</taxon>
        <taxon>Orthoptera</taxon>
        <taxon>Ensifera</taxon>
        <taxon>Gryllidea</taxon>
        <taxon>Grylloidea</taxon>
        <taxon>Gryllidae</taxon>
        <taxon>Gryllinae</taxon>
        <taxon>Gryllus</taxon>
    </lineage>
</organism>
<evidence type="ECO:0000256" key="8">
    <source>
        <dbReference type="ARBA" id="ARBA00023145"/>
    </source>
</evidence>
<feature type="binding site" evidence="11">
    <location>
        <position position="504"/>
    </location>
    <ligand>
        <name>Ca(2+)</name>
        <dbReference type="ChEBI" id="CHEBI:29108"/>
        <label>5</label>
    </ligand>
</feature>
<evidence type="ECO:0000256" key="15">
    <source>
        <dbReference type="SAM" id="SignalP"/>
    </source>
</evidence>
<feature type="compositionally biased region" description="Polar residues" evidence="14">
    <location>
        <begin position="299"/>
        <end position="308"/>
    </location>
</feature>
<dbReference type="GO" id="GO:0004222">
    <property type="term" value="F:metalloendopeptidase activity"/>
    <property type="evidence" value="ECO:0007669"/>
    <property type="project" value="InterPro"/>
</dbReference>
<keyword evidence="15" id="KW-0732">Signal</keyword>
<feature type="region of interest" description="Disordered" evidence="14">
    <location>
        <begin position="378"/>
        <end position="398"/>
    </location>
</feature>
<dbReference type="Proteomes" id="UP001378592">
    <property type="component" value="Unassembled WGS sequence"/>
</dbReference>
<keyword evidence="3 10" id="KW-0479">Metal-binding</keyword>
<feature type="binding site" evidence="11">
    <location>
        <position position="227"/>
    </location>
    <ligand>
        <name>Ca(2+)</name>
        <dbReference type="ChEBI" id="CHEBI:29108"/>
        <label>1</label>
    </ligand>
</feature>
<dbReference type="InterPro" id="IPR033739">
    <property type="entry name" value="M10A_MMP"/>
</dbReference>
<evidence type="ECO:0000256" key="12">
    <source>
        <dbReference type="PIRSR" id="PIRSR621190-3"/>
    </source>
</evidence>
<dbReference type="FunFam" id="2.110.10.10:FF:000018">
    <property type="entry name" value="Matrix metallopeptidase 25b"/>
    <property type="match status" value="1"/>
</dbReference>
<feature type="binding site" evidence="11">
    <location>
        <position position="207"/>
    </location>
    <ligand>
        <name>Zn(2+)</name>
        <dbReference type="ChEBI" id="CHEBI:29105"/>
        <label>1</label>
    </ligand>
</feature>
<feature type="compositionally biased region" description="Acidic residues" evidence="14">
    <location>
        <begin position="309"/>
        <end position="318"/>
    </location>
</feature>
<evidence type="ECO:0000313" key="17">
    <source>
        <dbReference type="EMBL" id="KAK7871005.1"/>
    </source>
</evidence>
<evidence type="ECO:0000256" key="14">
    <source>
        <dbReference type="SAM" id="MobiDB-lite"/>
    </source>
</evidence>
<feature type="compositionally biased region" description="Basic and acidic residues" evidence="14">
    <location>
        <begin position="378"/>
        <end position="387"/>
    </location>
</feature>
<dbReference type="GO" id="GO:0006508">
    <property type="term" value="P:proteolysis"/>
    <property type="evidence" value="ECO:0007669"/>
    <property type="project" value="UniProtKB-KW"/>
</dbReference>
<feature type="repeat" description="Hemopexin" evidence="13">
    <location>
        <begin position="450"/>
        <end position="496"/>
    </location>
</feature>
<feature type="binding site" evidence="11">
    <location>
        <position position="218"/>
    </location>
    <ligand>
        <name>Ca(2+)</name>
        <dbReference type="ChEBI" id="CHEBI:29108"/>
        <label>2</label>
    </ligand>
</feature>
<evidence type="ECO:0000256" key="2">
    <source>
        <dbReference type="ARBA" id="ARBA00022670"/>
    </source>
</evidence>
<dbReference type="InterPro" id="IPR018487">
    <property type="entry name" value="Hemopexin-like_repeat"/>
</dbReference>
<dbReference type="InterPro" id="IPR021190">
    <property type="entry name" value="Pept_M10A"/>
</dbReference>
<keyword evidence="5" id="KW-0378">Hydrolase</keyword>
<feature type="domain" description="Peptidase metallopeptidase" evidence="16">
    <location>
        <begin position="129"/>
        <end position="293"/>
    </location>
</feature>
<evidence type="ECO:0000256" key="3">
    <source>
        <dbReference type="ARBA" id="ARBA00022723"/>
    </source>
</evidence>
<feature type="binding site" description="in inhibited form" evidence="11">
    <location>
        <position position="112"/>
    </location>
    <ligand>
        <name>Zn(2+)</name>
        <dbReference type="ChEBI" id="CHEBI:29105"/>
        <label>2</label>
        <note>catalytic</note>
    </ligand>
</feature>
<keyword evidence="11" id="KW-0106">Calcium</keyword>
<proteinExistence type="inferred from homology"/>
<feature type="repeat" description="Hemopexin" evidence="13">
    <location>
        <begin position="498"/>
        <end position="546"/>
    </location>
</feature>
<dbReference type="PANTHER" id="PTHR10201:SF169">
    <property type="entry name" value="MATRIX METALLOPROTEINASE-16-LIKE PROTEIN"/>
    <property type="match status" value="1"/>
</dbReference>
<evidence type="ECO:0000256" key="5">
    <source>
        <dbReference type="ARBA" id="ARBA00022801"/>
    </source>
</evidence>
<dbReference type="InterPro" id="IPR001818">
    <property type="entry name" value="Pept_M10_metallopeptidase"/>
</dbReference>
<feature type="disulfide bond" evidence="12">
    <location>
        <begin position="400"/>
        <end position="593"/>
    </location>
</feature>
<feature type="binding site" evidence="11">
    <location>
        <position position="216"/>
    </location>
    <ligand>
        <name>Ca(2+)</name>
        <dbReference type="ChEBI" id="CHEBI:29108"/>
        <label>2</label>
    </ligand>
</feature>
<dbReference type="InterPro" id="IPR036375">
    <property type="entry name" value="Hemopexin-like_dom_sf"/>
</dbReference>
<protein>
    <recommendedName>
        <fullName evidence="16">Peptidase metallopeptidase domain-containing protein</fullName>
    </recommendedName>
</protein>
<keyword evidence="4" id="KW-0677">Repeat</keyword>
<feature type="repeat" description="Hemopexin" evidence="13">
    <location>
        <begin position="397"/>
        <end position="446"/>
    </location>
</feature>
<keyword evidence="18" id="KW-1185">Reference proteome</keyword>
<evidence type="ECO:0000256" key="1">
    <source>
        <dbReference type="ARBA" id="ARBA00010370"/>
    </source>
</evidence>
<dbReference type="SUPFAM" id="SSF47090">
    <property type="entry name" value="PGBD-like"/>
    <property type="match status" value="1"/>
</dbReference>
<feature type="region of interest" description="Disordered" evidence="14">
    <location>
        <begin position="299"/>
        <end position="361"/>
    </location>
</feature>
<feature type="binding site" evidence="11">
    <location>
        <position position="182"/>
    </location>
    <ligand>
        <name>Ca(2+)</name>
        <dbReference type="ChEBI" id="CHEBI:29108"/>
        <label>2</label>
    </ligand>
</feature>
<evidence type="ECO:0000256" key="10">
    <source>
        <dbReference type="PIRSR" id="PIRSR001191-2"/>
    </source>
</evidence>
<evidence type="ECO:0000256" key="11">
    <source>
        <dbReference type="PIRSR" id="PIRSR621190-2"/>
    </source>
</evidence>
<feature type="binding site" evidence="10">
    <location>
        <position position="252"/>
    </location>
    <ligand>
        <name>Zn(2+)</name>
        <dbReference type="ChEBI" id="CHEBI:29105"/>
        <label>2</label>
        <note>catalytic</note>
    </ligand>
</feature>
<dbReference type="GO" id="GO:0008270">
    <property type="term" value="F:zinc ion binding"/>
    <property type="evidence" value="ECO:0007669"/>
    <property type="project" value="InterPro"/>
</dbReference>
<dbReference type="PIRSF" id="PIRSF001191">
    <property type="entry name" value="Peptidase_M10A_matrix"/>
    <property type="match status" value="1"/>
</dbReference>
<dbReference type="InterPro" id="IPR000585">
    <property type="entry name" value="Hemopexin-like_dom"/>
</dbReference>
<comment type="similarity">
    <text evidence="1">Belongs to the peptidase M10A family.</text>
</comment>
<evidence type="ECO:0000256" key="6">
    <source>
        <dbReference type="ARBA" id="ARBA00022833"/>
    </source>
</evidence>
<comment type="caution">
    <text evidence="17">The sequence shown here is derived from an EMBL/GenBank/DDBJ whole genome shotgun (WGS) entry which is preliminary data.</text>
</comment>
<dbReference type="EMBL" id="JAZDUA010000048">
    <property type="protein sequence ID" value="KAK7871005.1"/>
    <property type="molecule type" value="Genomic_DNA"/>
</dbReference>
<comment type="cofactor">
    <cofactor evidence="11">
        <name>Zn(2+)</name>
        <dbReference type="ChEBI" id="CHEBI:29105"/>
    </cofactor>
    <text evidence="11">Binds 2 Zn(2+) ions per subunit.</text>
</comment>
<keyword evidence="8" id="KW-0865">Zymogen</keyword>
<dbReference type="GO" id="GO:0031012">
    <property type="term" value="C:extracellular matrix"/>
    <property type="evidence" value="ECO:0007669"/>
    <property type="project" value="InterPro"/>
</dbReference>
<feature type="binding site" evidence="11">
    <location>
        <position position="225"/>
    </location>
    <ligand>
        <name>Ca(2+)</name>
        <dbReference type="ChEBI" id="CHEBI:29108"/>
        <label>1</label>
    </ligand>
</feature>
<keyword evidence="6 10" id="KW-0862">Zinc</keyword>
<dbReference type="InterPro" id="IPR024079">
    <property type="entry name" value="MetalloPept_cat_dom_sf"/>
</dbReference>
<evidence type="ECO:0000259" key="16">
    <source>
        <dbReference type="SMART" id="SM00235"/>
    </source>
</evidence>
<feature type="binding site" evidence="11">
    <location>
        <position position="220"/>
    </location>
    <ligand>
        <name>Ca(2+)</name>
        <dbReference type="ChEBI" id="CHEBI:29108"/>
        <label>2</label>
    </ligand>
</feature>
<comment type="cofactor">
    <cofactor evidence="11">
        <name>Ca(2+)</name>
        <dbReference type="ChEBI" id="CHEBI:29108"/>
    </cofactor>
    <text evidence="11">Can bind about 5 Ca(2+) ions per subunit.</text>
</comment>
<feature type="binding site" evidence="11">
    <location>
        <position position="550"/>
    </location>
    <ligand>
        <name>Ca(2+)</name>
        <dbReference type="ChEBI" id="CHEBI:29108"/>
        <label>4</label>
    </ligand>
</feature>
<dbReference type="CDD" id="cd04278">
    <property type="entry name" value="ZnMc_MMP"/>
    <property type="match status" value="1"/>
</dbReference>
<gene>
    <name evidence="17" type="ORF">R5R35_012199</name>
</gene>
<dbReference type="GO" id="GO:0030574">
    <property type="term" value="P:collagen catabolic process"/>
    <property type="evidence" value="ECO:0007669"/>
    <property type="project" value="TreeGrafter"/>
</dbReference>
<keyword evidence="7" id="KW-0482">Metalloprotease</keyword>
<dbReference type="PROSITE" id="PS51642">
    <property type="entry name" value="HEMOPEXIN_2"/>
    <property type="match status" value="4"/>
</dbReference>
<feature type="signal peptide" evidence="15">
    <location>
        <begin position="1"/>
        <end position="23"/>
    </location>
</feature>
<feature type="binding site" evidence="11">
    <location>
        <position position="222"/>
    </location>
    <ligand>
        <name>Zn(2+)</name>
        <dbReference type="ChEBI" id="CHEBI:29105"/>
        <label>1</label>
    </ligand>
</feature>
<dbReference type="SUPFAM" id="SSF55486">
    <property type="entry name" value="Metalloproteases ('zincins'), catalytic domain"/>
    <property type="match status" value="1"/>
</dbReference>
<feature type="active site" evidence="9">
    <location>
        <position position="249"/>
    </location>
</feature>
<evidence type="ECO:0000256" key="13">
    <source>
        <dbReference type="PROSITE-ProRule" id="PRU01011"/>
    </source>
</evidence>
<feature type="binding site" evidence="11">
    <location>
        <position position="192"/>
    </location>
    <ligand>
        <name>Zn(2+)</name>
        <dbReference type="ChEBI" id="CHEBI:29105"/>
        <label>1</label>
    </ligand>
</feature>
<dbReference type="SUPFAM" id="SSF50923">
    <property type="entry name" value="Hemopexin-like domain"/>
    <property type="match status" value="1"/>
</dbReference>
<evidence type="ECO:0000313" key="18">
    <source>
        <dbReference type="Proteomes" id="UP001378592"/>
    </source>
</evidence>
<feature type="binding site" evidence="11">
    <location>
        <position position="266"/>
    </location>
    <ligand>
        <name>Zn(2+)</name>
        <dbReference type="ChEBI" id="CHEBI:29105"/>
        <label>2</label>
        <note>catalytic</note>
    </ligand>
</feature>
<dbReference type="PANTHER" id="PTHR10201">
    <property type="entry name" value="MATRIX METALLOPROTEINASE"/>
    <property type="match status" value="1"/>
</dbReference>
<dbReference type="PRINTS" id="PR00138">
    <property type="entry name" value="MATRIXIN"/>
</dbReference>
<feature type="chain" id="PRO_5043005161" description="Peptidase metallopeptidase domain-containing protein" evidence="15">
    <location>
        <begin position="24"/>
        <end position="594"/>
    </location>
</feature>
<feature type="binding site" evidence="11">
    <location>
        <position position="199"/>
    </location>
    <ligand>
        <name>Ca(2+)</name>
        <dbReference type="ChEBI" id="CHEBI:29108"/>
        <label>3</label>
    </ligand>
</feature>
<feature type="binding site" evidence="11">
    <location>
        <position position="407"/>
    </location>
    <ligand>
        <name>Ca(2+)</name>
        <dbReference type="ChEBI" id="CHEBI:29108"/>
        <label>5</label>
    </ligand>
</feature>
<feature type="binding site" evidence="10">
    <location>
        <position position="258"/>
    </location>
    <ligand>
        <name>Zn(2+)</name>
        <dbReference type="ChEBI" id="CHEBI:29105"/>
        <label>2</label>
        <note>catalytic</note>
    </ligand>
</feature>
<keyword evidence="2" id="KW-0645">Protease</keyword>
<accession>A0AAN9ZEA0</accession>
<feature type="compositionally biased region" description="Basic and acidic residues" evidence="14">
    <location>
        <begin position="322"/>
        <end position="344"/>
    </location>
</feature>